<feature type="compositionally biased region" description="Basic and acidic residues" evidence="1">
    <location>
        <begin position="198"/>
        <end position="212"/>
    </location>
</feature>
<feature type="compositionally biased region" description="Basic and acidic residues" evidence="1">
    <location>
        <begin position="40"/>
        <end position="51"/>
    </location>
</feature>
<feature type="region of interest" description="Disordered" evidence="1">
    <location>
        <begin position="19"/>
        <end position="51"/>
    </location>
</feature>
<dbReference type="EMBL" id="MNCJ02000320">
    <property type="protein sequence ID" value="KAF5804836.1"/>
    <property type="molecule type" value="Genomic_DNA"/>
</dbReference>
<accession>A0A9K3IXB4</accession>
<feature type="compositionally biased region" description="Basic and acidic residues" evidence="1">
    <location>
        <begin position="219"/>
        <end position="240"/>
    </location>
</feature>
<evidence type="ECO:0000313" key="3">
    <source>
        <dbReference type="Proteomes" id="UP000215914"/>
    </source>
</evidence>
<reference evidence="2" key="2">
    <citation type="submission" date="2020-06" db="EMBL/GenBank/DDBJ databases">
        <title>Helianthus annuus Genome sequencing and assembly Release 2.</title>
        <authorList>
            <person name="Gouzy J."/>
            <person name="Langlade N."/>
            <person name="Munos S."/>
        </authorList>
    </citation>
    <scope>NUCLEOTIDE SEQUENCE</scope>
    <source>
        <tissue evidence="2">Leaves</tissue>
    </source>
</reference>
<evidence type="ECO:0000256" key="1">
    <source>
        <dbReference type="SAM" id="MobiDB-lite"/>
    </source>
</evidence>
<protein>
    <submittedName>
        <fullName evidence="2">Uncharacterized protein</fullName>
    </submittedName>
</protein>
<proteinExistence type="predicted"/>
<gene>
    <name evidence="2" type="ORF">HanXRQr2_Chr05g0201831</name>
</gene>
<comment type="caution">
    <text evidence="2">The sequence shown here is derived from an EMBL/GenBank/DDBJ whole genome shotgun (WGS) entry which is preliminary data.</text>
</comment>
<sequence length="347" mass="38332">MKIWLHHLRLVLKKKRSSAANIAPKKTDAAKAQSSKVKNVKGEKKGTRHSPDSWCDCVVVSDSLEGLAPVVVKRPKAEPRDTADIPASNPEDPIDLETSSEPLVKTKTWKRKQVEIEAEAQPAKKMPRRKVGKRGNLNAFIAKPRPGKSAPTTRAEPSSVVNDDLPPSPPNASIREQLEGTKAVENEAEEITEAGNPEVEKSVEVESEKVVDPETTDVDATHPKSPEVAVRDPEKGKSVPEDPVITIPASATTSAPVHVVRSPSGNQGFFAHSEENYPIPLEETPGDYYYRTYSDKQASEIHAPVWKPKKGDTFSDWRVCHDWIQGTFPPAEVKFQEDRSHEQSYHA</sequence>
<dbReference type="Proteomes" id="UP000215914">
    <property type="component" value="Unassembled WGS sequence"/>
</dbReference>
<feature type="region of interest" description="Disordered" evidence="1">
    <location>
        <begin position="75"/>
        <end position="243"/>
    </location>
</feature>
<reference evidence="2" key="1">
    <citation type="journal article" date="2017" name="Nature">
        <title>The sunflower genome provides insights into oil metabolism, flowering and Asterid evolution.</title>
        <authorList>
            <person name="Badouin H."/>
            <person name="Gouzy J."/>
            <person name="Grassa C.J."/>
            <person name="Murat F."/>
            <person name="Staton S.E."/>
            <person name="Cottret L."/>
            <person name="Lelandais-Briere C."/>
            <person name="Owens G.L."/>
            <person name="Carrere S."/>
            <person name="Mayjonade B."/>
            <person name="Legrand L."/>
            <person name="Gill N."/>
            <person name="Kane N.C."/>
            <person name="Bowers J.E."/>
            <person name="Hubner S."/>
            <person name="Bellec A."/>
            <person name="Berard A."/>
            <person name="Berges H."/>
            <person name="Blanchet N."/>
            <person name="Boniface M.C."/>
            <person name="Brunel D."/>
            <person name="Catrice O."/>
            <person name="Chaidir N."/>
            <person name="Claudel C."/>
            <person name="Donnadieu C."/>
            <person name="Faraut T."/>
            <person name="Fievet G."/>
            <person name="Helmstetter N."/>
            <person name="King M."/>
            <person name="Knapp S.J."/>
            <person name="Lai Z."/>
            <person name="Le Paslier M.C."/>
            <person name="Lippi Y."/>
            <person name="Lorenzon L."/>
            <person name="Mandel J.R."/>
            <person name="Marage G."/>
            <person name="Marchand G."/>
            <person name="Marquand E."/>
            <person name="Bret-Mestries E."/>
            <person name="Morien E."/>
            <person name="Nambeesan S."/>
            <person name="Nguyen T."/>
            <person name="Pegot-Espagnet P."/>
            <person name="Pouilly N."/>
            <person name="Raftis F."/>
            <person name="Sallet E."/>
            <person name="Schiex T."/>
            <person name="Thomas J."/>
            <person name="Vandecasteele C."/>
            <person name="Vares D."/>
            <person name="Vear F."/>
            <person name="Vautrin S."/>
            <person name="Crespi M."/>
            <person name="Mangin B."/>
            <person name="Burke J.M."/>
            <person name="Salse J."/>
            <person name="Munos S."/>
            <person name="Vincourt P."/>
            <person name="Rieseberg L.H."/>
            <person name="Langlade N.B."/>
        </authorList>
    </citation>
    <scope>NUCLEOTIDE SEQUENCE</scope>
    <source>
        <tissue evidence="2">Leaves</tissue>
    </source>
</reference>
<feature type="compositionally biased region" description="Polar residues" evidence="1">
    <location>
        <begin position="150"/>
        <end position="161"/>
    </location>
</feature>
<evidence type="ECO:0000313" key="2">
    <source>
        <dbReference type="EMBL" id="KAF5804836.1"/>
    </source>
</evidence>
<organism evidence="2 3">
    <name type="scientific">Helianthus annuus</name>
    <name type="common">Common sunflower</name>
    <dbReference type="NCBI Taxonomy" id="4232"/>
    <lineage>
        <taxon>Eukaryota</taxon>
        <taxon>Viridiplantae</taxon>
        <taxon>Streptophyta</taxon>
        <taxon>Embryophyta</taxon>
        <taxon>Tracheophyta</taxon>
        <taxon>Spermatophyta</taxon>
        <taxon>Magnoliopsida</taxon>
        <taxon>eudicotyledons</taxon>
        <taxon>Gunneridae</taxon>
        <taxon>Pentapetalae</taxon>
        <taxon>asterids</taxon>
        <taxon>campanulids</taxon>
        <taxon>Asterales</taxon>
        <taxon>Asteraceae</taxon>
        <taxon>Asteroideae</taxon>
        <taxon>Heliantheae alliance</taxon>
        <taxon>Heliantheae</taxon>
        <taxon>Helianthus</taxon>
    </lineage>
</organism>
<feature type="compositionally biased region" description="Basic and acidic residues" evidence="1">
    <location>
        <begin position="176"/>
        <end position="185"/>
    </location>
</feature>
<keyword evidence="3" id="KW-1185">Reference proteome</keyword>
<dbReference type="Gramene" id="mRNA:HanXRQr2_Chr05g0201831">
    <property type="protein sequence ID" value="mRNA:HanXRQr2_Chr05g0201831"/>
    <property type="gene ID" value="HanXRQr2_Chr05g0201831"/>
</dbReference>
<name>A0A9K3IXB4_HELAN</name>
<dbReference type="AlphaFoldDB" id="A0A9K3IXB4"/>